<protein>
    <submittedName>
        <fullName evidence="1">Uncharacterized protein</fullName>
    </submittedName>
</protein>
<keyword evidence="2" id="KW-1185">Reference proteome</keyword>
<evidence type="ECO:0000313" key="1">
    <source>
        <dbReference type="EMBL" id="GFT90047.1"/>
    </source>
</evidence>
<dbReference type="EMBL" id="BMAW01120610">
    <property type="protein sequence ID" value="GFT90047.1"/>
    <property type="molecule type" value="Genomic_DNA"/>
</dbReference>
<sequence length="107" mass="12442">MMDLQFYLKEVSNIRIKKFGKRRAILLNVSWLCYWLGDEHLRNCIWLPMRDEKMCTVRVNGIAVSQMNFAIFSELSCSSDPIFNYSGGSGQWMLMCSEWGVEDLDSS</sequence>
<dbReference type="Proteomes" id="UP000887013">
    <property type="component" value="Unassembled WGS sequence"/>
</dbReference>
<reference evidence="1" key="1">
    <citation type="submission" date="2020-08" db="EMBL/GenBank/DDBJ databases">
        <title>Multicomponent nature underlies the extraordinary mechanical properties of spider dragline silk.</title>
        <authorList>
            <person name="Kono N."/>
            <person name="Nakamura H."/>
            <person name="Mori M."/>
            <person name="Yoshida Y."/>
            <person name="Ohtoshi R."/>
            <person name="Malay A.D."/>
            <person name="Moran D.A.P."/>
            <person name="Tomita M."/>
            <person name="Numata K."/>
            <person name="Arakawa K."/>
        </authorList>
    </citation>
    <scope>NUCLEOTIDE SEQUENCE</scope>
</reference>
<organism evidence="1 2">
    <name type="scientific">Nephila pilipes</name>
    <name type="common">Giant wood spider</name>
    <name type="synonym">Nephila maculata</name>
    <dbReference type="NCBI Taxonomy" id="299642"/>
    <lineage>
        <taxon>Eukaryota</taxon>
        <taxon>Metazoa</taxon>
        <taxon>Ecdysozoa</taxon>
        <taxon>Arthropoda</taxon>
        <taxon>Chelicerata</taxon>
        <taxon>Arachnida</taxon>
        <taxon>Araneae</taxon>
        <taxon>Araneomorphae</taxon>
        <taxon>Entelegynae</taxon>
        <taxon>Araneoidea</taxon>
        <taxon>Nephilidae</taxon>
        <taxon>Nephila</taxon>
    </lineage>
</organism>
<dbReference type="AlphaFoldDB" id="A0A8X6Q074"/>
<name>A0A8X6Q074_NEPPI</name>
<proteinExistence type="predicted"/>
<evidence type="ECO:0000313" key="2">
    <source>
        <dbReference type="Proteomes" id="UP000887013"/>
    </source>
</evidence>
<accession>A0A8X6Q074</accession>
<comment type="caution">
    <text evidence="1">The sequence shown here is derived from an EMBL/GenBank/DDBJ whole genome shotgun (WGS) entry which is preliminary data.</text>
</comment>
<gene>
    <name evidence="1" type="ORF">NPIL_94231</name>
</gene>